<dbReference type="Pfam" id="PF08668">
    <property type="entry name" value="HDOD"/>
    <property type="match status" value="1"/>
</dbReference>
<dbReference type="PANTHER" id="PTHR33525">
    <property type="match status" value="1"/>
</dbReference>
<dbReference type="Pfam" id="PF00563">
    <property type="entry name" value="EAL"/>
    <property type="match status" value="1"/>
</dbReference>
<gene>
    <name evidence="2" type="ORF">SAMN02745119_02113</name>
</gene>
<dbReference type="InterPro" id="IPR052340">
    <property type="entry name" value="RNase_Y/CdgJ"/>
</dbReference>
<dbReference type="Gene3D" id="3.20.20.450">
    <property type="entry name" value="EAL domain"/>
    <property type="match status" value="1"/>
</dbReference>
<sequence length="423" mass="47939">MVYGMAMEPELKFFIGRQPILDVKQQIFGYELLFRAASHHTTAQFESQAQASASVISSALSDFGLQDVLGDKFGFLNITAGVLHSEMLELLPIEQSVLEILENIDLDDNVRLRCSELKSMGFKIALDDHVYAPEHSAFYKMVDIIKVDIMATNPLELPAIAANLRKYPVQLLAERVETVEVFNQCLEYGFELFQGYFFERPVIIGQKRIDPSGIAMMKLLQQLNEDWDIDEVEDTFRENPSLTFNLLKLVNSVMIGLREKIKNIRHAIMILGINHLRRWVQLALFAGKDDRGLNSPLLEMAAVRGRLMELLMMQRTGQSRTSDLVETAFLTGILSLLDALYETPMEHVVESLNLSEDMADALLRREGQLGQLLELAEKLEKTDFVTVQKLLDSLSISLDQLLAAQLDAFNWRNSIVQGQRRSS</sequence>
<dbReference type="AlphaFoldDB" id="A0A1T4PW28"/>
<keyword evidence="3" id="KW-1185">Reference proteome</keyword>
<feature type="domain" description="HDOD" evidence="1">
    <location>
        <begin position="209"/>
        <end position="400"/>
    </location>
</feature>
<accession>A0A1T4PW28</accession>
<dbReference type="Proteomes" id="UP000190102">
    <property type="component" value="Unassembled WGS sequence"/>
</dbReference>
<protein>
    <submittedName>
        <fullName evidence="2">EAL and modified HD-GYP domain-containing signal transduction protein</fullName>
    </submittedName>
</protein>
<dbReference type="SUPFAM" id="SSF109604">
    <property type="entry name" value="HD-domain/PDEase-like"/>
    <property type="match status" value="1"/>
</dbReference>
<dbReference type="PROSITE" id="PS51833">
    <property type="entry name" value="HDOD"/>
    <property type="match status" value="1"/>
</dbReference>
<evidence type="ECO:0000313" key="2">
    <source>
        <dbReference type="EMBL" id="SJZ95715.1"/>
    </source>
</evidence>
<dbReference type="InterPro" id="IPR014408">
    <property type="entry name" value="dGMP_Pdiesterase_EAL/HD-GYP"/>
</dbReference>
<dbReference type="Gene3D" id="1.10.3210.10">
    <property type="entry name" value="Hypothetical protein af1432"/>
    <property type="match status" value="1"/>
</dbReference>
<organism evidence="2 3">
    <name type="scientific">Trichlorobacter thiogenes</name>
    <dbReference type="NCBI Taxonomy" id="115783"/>
    <lineage>
        <taxon>Bacteria</taxon>
        <taxon>Pseudomonadati</taxon>
        <taxon>Thermodesulfobacteriota</taxon>
        <taxon>Desulfuromonadia</taxon>
        <taxon>Geobacterales</taxon>
        <taxon>Geobacteraceae</taxon>
        <taxon>Trichlorobacter</taxon>
    </lineage>
</organism>
<dbReference type="PANTHER" id="PTHR33525:SF4">
    <property type="entry name" value="CYCLIC DI-GMP PHOSPHODIESTERASE CDGJ"/>
    <property type="match status" value="1"/>
</dbReference>
<dbReference type="InterPro" id="IPR013976">
    <property type="entry name" value="HDOD"/>
</dbReference>
<proteinExistence type="predicted"/>
<reference evidence="3" key="1">
    <citation type="submission" date="2017-02" db="EMBL/GenBank/DDBJ databases">
        <authorList>
            <person name="Varghese N."/>
            <person name="Submissions S."/>
        </authorList>
    </citation>
    <scope>NUCLEOTIDE SEQUENCE [LARGE SCALE GENOMIC DNA]</scope>
    <source>
        <strain evidence="3">ATCC BAA-34</strain>
    </source>
</reference>
<evidence type="ECO:0000259" key="1">
    <source>
        <dbReference type="PROSITE" id="PS51833"/>
    </source>
</evidence>
<evidence type="ECO:0000313" key="3">
    <source>
        <dbReference type="Proteomes" id="UP000190102"/>
    </source>
</evidence>
<name>A0A1T4PW28_9BACT</name>
<dbReference type="SUPFAM" id="SSF141868">
    <property type="entry name" value="EAL domain-like"/>
    <property type="match status" value="1"/>
</dbReference>
<dbReference type="PIRSF" id="PIRSF003180">
    <property type="entry name" value="DiGMPpdiest_YuxH"/>
    <property type="match status" value="1"/>
</dbReference>
<dbReference type="SMART" id="SM00052">
    <property type="entry name" value="EAL"/>
    <property type="match status" value="1"/>
</dbReference>
<dbReference type="InterPro" id="IPR035919">
    <property type="entry name" value="EAL_sf"/>
</dbReference>
<dbReference type="InterPro" id="IPR001633">
    <property type="entry name" value="EAL_dom"/>
</dbReference>
<dbReference type="STRING" id="115783.SAMN02745119_02113"/>
<dbReference type="EMBL" id="FUWR01000011">
    <property type="protein sequence ID" value="SJZ95715.1"/>
    <property type="molecule type" value="Genomic_DNA"/>
</dbReference>